<organism evidence="3 4">
    <name type="scientific">Thiothrix nivea (strain ATCC 35100 / DSM 5205 / JP2)</name>
    <dbReference type="NCBI Taxonomy" id="870187"/>
    <lineage>
        <taxon>Bacteria</taxon>
        <taxon>Pseudomonadati</taxon>
        <taxon>Pseudomonadota</taxon>
        <taxon>Gammaproteobacteria</taxon>
        <taxon>Thiotrichales</taxon>
        <taxon>Thiotrichaceae</taxon>
        <taxon>Thiothrix</taxon>
    </lineage>
</organism>
<evidence type="ECO:0000313" key="4">
    <source>
        <dbReference type="Proteomes" id="UP000005317"/>
    </source>
</evidence>
<keyword evidence="1" id="KW-0812">Transmembrane</keyword>
<proteinExistence type="predicted"/>
<protein>
    <submittedName>
        <fullName evidence="3">Uncharacterized protein</fullName>
    </submittedName>
</protein>
<dbReference type="InterPro" id="IPR047794">
    <property type="entry name" value="C45_proenzyme-like"/>
</dbReference>
<feature type="chain" id="PRO_5025032741" evidence="2">
    <location>
        <begin position="26"/>
        <end position="452"/>
    </location>
</feature>
<accession>A0A656HNF5</accession>
<keyword evidence="4" id="KW-1185">Reference proteome</keyword>
<evidence type="ECO:0000313" key="3">
    <source>
        <dbReference type="EMBL" id="EIJ36879.1"/>
    </source>
</evidence>
<evidence type="ECO:0000256" key="1">
    <source>
        <dbReference type="SAM" id="Phobius"/>
    </source>
</evidence>
<dbReference type="NCBIfam" id="NF040521">
    <property type="entry name" value="C45_proenzyme"/>
    <property type="match status" value="1"/>
</dbReference>
<feature type="transmembrane region" description="Helical" evidence="1">
    <location>
        <begin position="422"/>
        <end position="440"/>
    </location>
</feature>
<feature type="signal peptide" evidence="2">
    <location>
        <begin position="1"/>
        <end position="25"/>
    </location>
</feature>
<reference evidence="4" key="1">
    <citation type="journal article" date="2011" name="Stand. Genomic Sci.">
        <title>Genome sequence of the filamentous, gliding Thiothrix nivea neotype strain (JP2(T)).</title>
        <authorList>
            <person name="Lapidus A."/>
            <person name="Nolan M."/>
            <person name="Lucas S."/>
            <person name="Glavina Del Rio T."/>
            <person name="Tice H."/>
            <person name="Cheng J.F."/>
            <person name="Tapia R."/>
            <person name="Han C."/>
            <person name="Goodwin L."/>
            <person name="Pitluck S."/>
            <person name="Liolios K."/>
            <person name="Pagani I."/>
            <person name="Ivanova N."/>
            <person name="Huntemann M."/>
            <person name="Mavromatis K."/>
            <person name="Mikhailova N."/>
            <person name="Pati A."/>
            <person name="Chen A."/>
            <person name="Palaniappan K."/>
            <person name="Land M."/>
            <person name="Brambilla E.M."/>
            <person name="Rohde M."/>
            <person name="Abt B."/>
            <person name="Verbarg S."/>
            <person name="Goker M."/>
            <person name="Bristow J."/>
            <person name="Eisen J.A."/>
            <person name="Markowitz V."/>
            <person name="Hugenholtz P."/>
            <person name="Kyrpides N.C."/>
            <person name="Klenk H.P."/>
            <person name="Woyke T."/>
        </authorList>
    </citation>
    <scope>NUCLEOTIDE SEQUENCE [LARGE SCALE GENOMIC DNA]</scope>
    <source>
        <strain evidence="4">ATCC 35100 / DSM 5205 / JP2</strain>
    </source>
</reference>
<keyword evidence="1" id="KW-1133">Transmembrane helix</keyword>
<sequence length="452" mass="49714" precursor="true">MRKHLYRCMTHLLAFLLSLNTVAVADDDGKIPVMRIDATEHPPLQTGLETGRQAKALFPDIERRYDAHLAALFSPAAFDETVHKYLPAILAQLEPEYQEELKGVAGAWSLARDSTPGDGQLSLDEYRILNLLPDLGFAPNGSGFGAFGKASAENGPIVGRNLDWNSSPELRSLQAITVYEYDDRSIVNIGFAGIVSVMSGFNSQGLFLSLFGAEPYSPYRSVNMPDKGLSSSVFELRRALEKSSSVTRASADLQYKTYSFSNNILMADKRSVQVLEYPAGGIAQIRLWSSPLRTNRQWEKPQQIALVDCHLLATLPDNCKDANDVVRWQRLRTLAGFSATQPANGNAISALLFDTSNRSYEIFNDETLQSMVFLPADNSLYLYTAPVSGKAPLAPVHQPYLDLLAQNGESLDNGSKGISSIWLAWLAILLLLGITVWVSLHSRPPSDGFRDG</sequence>
<dbReference type="Gene3D" id="3.60.60.10">
    <property type="entry name" value="Penicillin V Acylase, Chain A"/>
    <property type="match status" value="1"/>
</dbReference>
<evidence type="ECO:0000256" key="2">
    <source>
        <dbReference type="SAM" id="SignalP"/>
    </source>
</evidence>
<dbReference type="AlphaFoldDB" id="A0A656HNF5"/>
<name>A0A656HNF5_THINJ</name>
<keyword evidence="2" id="KW-0732">Signal</keyword>
<gene>
    <name evidence="3" type="ORF">Thini_4399</name>
</gene>
<keyword evidence="1" id="KW-0472">Membrane</keyword>
<dbReference type="EMBL" id="JH651384">
    <property type="protein sequence ID" value="EIJ36879.1"/>
    <property type="molecule type" value="Genomic_DNA"/>
</dbReference>
<dbReference type="Proteomes" id="UP000005317">
    <property type="component" value="Unassembled WGS sequence"/>
</dbReference>